<dbReference type="InterPro" id="IPR010982">
    <property type="entry name" value="Lambda_DNA-bd_dom_sf"/>
</dbReference>
<gene>
    <name evidence="2" type="ORF">NCTC10571_00676</name>
</gene>
<dbReference type="CDD" id="cd00093">
    <property type="entry name" value="HTH_XRE"/>
    <property type="match status" value="1"/>
</dbReference>
<protein>
    <submittedName>
        <fullName evidence="2">Helix-turn-helix</fullName>
    </submittedName>
</protein>
<dbReference type="Pfam" id="PF01381">
    <property type="entry name" value="HTH_3"/>
    <property type="match status" value="1"/>
</dbReference>
<dbReference type="Proteomes" id="UP000255234">
    <property type="component" value="Unassembled WGS sequence"/>
</dbReference>
<dbReference type="SMART" id="SM00530">
    <property type="entry name" value="HTH_XRE"/>
    <property type="match status" value="1"/>
</dbReference>
<dbReference type="EMBL" id="UGPP01000001">
    <property type="protein sequence ID" value="STY70537.1"/>
    <property type="molecule type" value="Genomic_DNA"/>
</dbReference>
<dbReference type="RefSeq" id="WP_115151123.1">
    <property type="nucleotide sequence ID" value="NZ_UGPP01000001.1"/>
</dbReference>
<reference evidence="2 3" key="1">
    <citation type="submission" date="2018-06" db="EMBL/GenBank/DDBJ databases">
        <authorList>
            <consortium name="Pathogen Informatics"/>
            <person name="Doyle S."/>
        </authorList>
    </citation>
    <scope>NUCLEOTIDE SEQUENCE [LARGE SCALE GENOMIC DNA]</scope>
    <source>
        <strain evidence="2 3">NCTC10571</strain>
    </source>
</reference>
<proteinExistence type="predicted"/>
<dbReference type="AlphaFoldDB" id="A0A378NRS4"/>
<organism evidence="2 3">
    <name type="scientific">Megamonas hypermegale</name>
    <dbReference type="NCBI Taxonomy" id="158847"/>
    <lineage>
        <taxon>Bacteria</taxon>
        <taxon>Bacillati</taxon>
        <taxon>Bacillota</taxon>
        <taxon>Negativicutes</taxon>
        <taxon>Selenomonadales</taxon>
        <taxon>Selenomonadaceae</taxon>
        <taxon>Megamonas</taxon>
    </lineage>
</organism>
<name>A0A378NRS4_9FIRM</name>
<accession>A0A378NRS4</accession>
<dbReference type="InterPro" id="IPR001387">
    <property type="entry name" value="Cro/C1-type_HTH"/>
</dbReference>
<dbReference type="Gene3D" id="1.10.260.40">
    <property type="entry name" value="lambda repressor-like DNA-binding domains"/>
    <property type="match status" value="1"/>
</dbReference>
<dbReference type="SUPFAM" id="SSF47413">
    <property type="entry name" value="lambda repressor-like DNA-binding domains"/>
    <property type="match status" value="1"/>
</dbReference>
<evidence type="ECO:0000259" key="1">
    <source>
        <dbReference type="PROSITE" id="PS50943"/>
    </source>
</evidence>
<dbReference type="PROSITE" id="PS50943">
    <property type="entry name" value="HTH_CROC1"/>
    <property type="match status" value="1"/>
</dbReference>
<evidence type="ECO:0000313" key="2">
    <source>
        <dbReference type="EMBL" id="STY70537.1"/>
    </source>
</evidence>
<dbReference type="GO" id="GO:0003677">
    <property type="term" value="F:DNA binding"/>
    <property type="evidence" value="ECO:0007669"/>
    <property type="project" value="InterPro"/>
</dbReference>
<sequence length="67" mass="7498">MIIDRKKFDLAMAKKCINLKELKDLAHISNSTITKVLAGKIPLQPKTLGKIAKALEVEPIELIQDEE</sequence>
<evidence type="ECO:0000313" key="3">
    <source>
        <dbReference type="Proteomes" id="UP000255234"/>
    </source>
</evidence>
<feature type="domain" description="HTH cro/C1-type" evidence="1">
    <location>
        <begin position="24"/>
        <end position="62"/>
    </location>
</feature>